<proteinExistence type="inferred from homology"/>
<dbReference type="RefSeq" id="WP_238989047.1">
    <property type="nucleotide sequence ID" value="NZ_CBCRYA010000003.1"/>
</dbReference>
<evidence type="ECO:0000256" key="1">
    <source>
        <dbReference type="ARBA" id="ARBA00022679"/>
    </source>
</evidence>
<evidence type="ECO:0000256" key="3">
    <source>
        <dbReference type="ARBA" id="ARBA00038502"/>
    </source>
</evidence>
<feature type="domain" description="N-acetyltransferase" evidence="4">
    <location>
        <begin position="14"/>
        <end position="174"/>
    </location>
</feature>
<accession>A0A3P5X5X0</accession>
<reference evidence="5 6" key="1">
    <citation type="submission" date="2018-11" db="EMBL/GenBank/DDBJ databases">
        <authorList>
            <person name="Criscuolo A."/>
        </authorList>
    </citation>
    <scope>NUCLEOTIDE SEQUENCE [LARGE SCALE GENOMIC DNA]</scope>
    <source>
        <strain evidence="5">AT11b</strain>
    </source>
</reference>
<evidence type="ECO:0000313" key="5">
    <source>
        <dbReference type="EMBL" id="VDC23667.1"/>
    </source>
</evidence>
<dbReference type="EMBL" id="UXAU01000019">
    <property type="protein sequence ID" value="VDC23667.1"/>
    <property type="molecule type" value="Genomic_DNA"/>
</dbReference>
<dbReference type="Pfam" id="PF13302">
    <property type="entry name" value="Acetyltransf_3"/>
    <property type="match status" value="1"/>
</dbReference>
<evidence type="ECO:0000259" key="4">
    <source>
        <dbReference type="PROSITE" id="PS51186"/>
    </source>
</evidence>
<dbReference type="EC" id="2.3.1.-" evidence="5"/>
<dbReference type="InterPro" id="IPR016181">
    <property type="entry name" value="Acyl_CoA_acyltransferase"/>
</dbReference>
<dbReference type="GO" id="GO:0008999">
    <property type="term" value="F:protein-N-terminal-alanine acetyltransferase activity"/>
    <property type="evidence" value="ECO:0007669"/>
    <property type="project" value="TreeGrafter"/>
</dbReference>
<dbReference type="PANTHER" id="PTHR43792:SF8">
    <property type="entry name" value="[RIBOSOMAL PROTEIN US5]-ALANINE N-ACETYLTRANSFERASE"/>
    <property type="match status" value="1"/>
</dbReference>
<keyword evidence="2 5" id="KW-0012">Acyltransferase</keyword>
<name>A0A3P5X5X0_9MICC</name>
<dbReference type="InterPro" id="IPR051531">
    <property type="entry name" value="N-acetyltransferase"/>
</dbReference>
<dbReference type="PANTHER" id="PTHR43792">
    <property type="entry name" value="GNAT FAMILY, PUTATIVE (AFU_ORTHOLOGUE AFUA_3G00765)-RELATED-RELATED"/>
    <property type="match status" value="1"/>
</dbReference>
<protein>
    <submittedName>
        <fullName evidence="5">Ribosomal N-acetyltransferase YdaF</fullName>
        <ecNumber evidence="5">2.3.1.-</ecNumber>
    </submittedName>
</protein>
<evidence type="ECO:0000256" key="2">
    <source>
        <dbReference type="ARBA" id="ARBA00023315"/>
    </source>
</evidence>
<gene>
    <name evidence="5" type="primary">ydaF_1</name>
    <name evidence="5" type="ORF">PSET11_01175</name>
</gene>
<dbReference type="Gene3D" id="3.40.630.30">
    <property type="match status" value="1"/>
</dbReference>
<dbReference type="InterPro" id="IPR000182">
    <property type="entry name" value="GNAT_dom"/>
</dbReference>
<evidence type="ECO:0000313" key="6">
    <source>
        <dbReference type="Proteomes" id="UP000280861"/>
    </source>
</evidence>
<dbReference type="PROSITE" id="PS51186">
    <property type="entry name" value="GNAT"/>
    <property type="match status" value="1"/>
</dbReference>
<organism evidence="5 6">
    <name type="scientific">Arthrobacter ulcerisalmonis</name>
    <dbReference type="NCBI Taxonomy" id="2483813"/>
    <lineage>
        <taxon>Bacteria</taxon>
        <taxon>Bacillati</taxon>
        <taxon>Actinomycetota</taxon>
        <taxon>Actinomycetes</taxon>
        <taxon>Micrococcales</taxon>
        <taxon>Micrococcaceae</taxon>
        <taxon>Arthrobacter</taxon>
    </lineage>
</organism>
<dbReference type="AlphaFoldDB" id="A0A3P5X5X0"/>
<keyword evidence="6" id="KW-1185">Reference proteome</keyword>
<dbReference type="Proteomes" id="UP000280861">
    <property type="component" value="Unassembled WGS sequence"/>
</dbReference>
<sequence>MLEPRQLSPGITMRLLRSGDEQAMAAAYVRNREYLSPWEPVRPDEYFTEAGQRADLMRRLAAEKASEGCSFGLFANDALVGRFNVASIVRGPFQSAGLGYWVDGGYAGRGLASAAVQEIVSTAHDQLGLHRIEASTLLHNAGSQRVLAKAGFQQIGMAPKYLHIAGRWQDHNLYQVILHNHL</sequence>
<comment type="similarity">
    <text evidence="3">Belongs to the acetyltransferase family. RimJ subfamily.</text>
</comment>
<dbReference type="GO" id="GO:0005737">
    <property type="term" value="C:cytoplasm"/>
    <property type="evidence" value="ECO:0007669"/>
    <property type="project" value="TreeGrafter"/>
</dbReference>
<dbReference type="SUPFAM" id="SSF55729">
    <property type="entry name" value="Acyl-CoA N-acyltransferases (Nat)"/>
    <property type="match status" value="1"/>
</dbReference>
<keyword evidence="1 5" id="KW-0808">Transferase</keyword>